<evidence type="ECO:0008006" key="4">
    <source>
        <dbReference type="Google" id="ProtNLM"/>
    </source>
</evidence>
<sequence length="583" mass="65315">MTPLRTPSLLKNVSQKTIASILTTPGDLLIEIAFWLESRLDLLHFALTSNYVFSHISSVLYETVVLESVEQCSYTLGMLARRHGIARHVRELVVRPHGKTKTGIASVERDIVSAAVMKVAGSLCLDALVKFVWDADEIPYHEDMWFALRMGCPQLRYIGTTMGGILPDANSHLFDFVDLKGFYLTLKSGFYESHIDMFLDDEPTFHRFSEMLVQKCPNLEELTIDGASSVPTDIHFLVEGRWPKLRKLMLGDVCIDWIPRPMNPGEKRPFIAFLEDHPHLESLSISRHTIQPIHFSALGPTSLGRVTSFSGTHQQLQALPHLHCSLESVTFVDPVETREVSAPTVASLLRELTSLTELRIAFTLHSMYDSGNLLRSLIQSCPNLRHLELTCGHKPSFQLDAFAKTIRGFPKLRTLHLTIVKYPGDETLATGATRIARSNPRLNKFSLTFIPPVHPVPLPFAIPYRPFSFPARASGCFELSCDQHGLPLSLHAMEHNRLVWPWGLGVSSTTKKYVQDLRPLGAPGRRKTGLRGVLNLLFERSSAGEEMRMIVFCTLLVCLAMWGFVASADRKARLQTGGFQVVV</sequence>
<gene>
    <name evidence="2" type="ORF">BDQ12DRAFT_620074</name>
</gene>
<proteinExistence type="predicted"/>
<keyword evidence="1" id="KW-0812">Transmembrane</keyword>
<organism evidence="2 3">
    <name type="scientific">Crucibulum laeve</name>
    <dbReference type="NCBI Taxonomy" id="68775"/>
    <lineage>
        <taxon>Eukaryota</taxon>
        <taxon>Fungi</taxon>
        <taxon>Dikarya</taxon>
        <taxon>Basidiomycota</taxon>
        <taxon>Agaricomycotina</taxon>
        <taxon>Agaricomycetes</taxon>
        <taxon>Agaricomycetidae</taxon>
        <taxon>Agaricales</taxon>
        <taxon>Agaricineae</taxon>
        <taxon>Nidulariaceae</taxon>
        <taxon>Crucibulum</taxon>
    </lineage>
</organism>
<dbReference type="InterPro" id="IPR032675">
    <property type="entry name" value="LRR_dom_sf"/>
</dbReference>
<evidence type="ECO:0000313" key="2">
    <source>
        <dbReference type="EMBL" id="TFK44191.1"/>
    </source>
</evidence>
<reference evidence="2 3" key="1">
    <citation type="journal article" date="2019" name="Nat. Ecol. Evol.">
        <title>Megaphylogeny resolves global patterns of mushroom evolution.</title>
        <authorList>
            <person name="Varga T."/>
            <person name="Krizsan K."/>
            <person name="Foldi C."/>
            <person name="Dima B."/>
            <person name="Sanchez-Garcia M."/>
            <person name="Sanchez-Ramirez S."/>
            <person name="Szollosi G.J."/>
            <person name="Szarkandi J.G."/>
            <person name="Papp V."/>
            <person name="Albert L."/>
            <person name="Andreopoulos W."/>
            <person name="Angelini C."/>
            <person name="Antonin V."/>
            <person name="Barry K.W."/>
            <person name="Bougher N.L."/>
            <person name="Buchanan P."/>
            <person name="Buyck B."/>
            <person name="Bense V."/>
            <person name="Catcheside P."/>
            <person name="Chovatia M."/>
            <person name="Cooper J."/>
            <person name="Damon W."/>
            <person name="Desjardin D."/>
            <person name="Finy P."/>
            <person name="Geml J."/>
            <person name="Haridas S."/>
            <person name="Hughes K."/>
            <person name="Justo A."/>
            <person name="Karasinski D."/>
            <person name="Kautmanova I."/>
            <person name="Kiss B."/>
            <person name="Kocsube S."/>
            <person name="Kotiranta H."/>
            <person name="LaButti K.M."/>
            <person name="Lechner B.E."/>
            <person name="Liimatainen K."/>
            <person name="Lipzen A."/>
            <person name="Lukacs Z."/>
            <person name="Mihaltcheva S."/>
            <person name="Morgado L.N."/>
            <person name="Niskanen T."/>
            <person name="Noordeloos M.E."/>
            <person name="Ohm R.A."/>
            <person name="Ortiz-Santana B."/>
            <person name="Ovrebo C."/>
            <person name="Racz N."/>
            <person name="Riley R."/>
            <person name="Savchenko A."/>
            <person name="Shiryaev A."/>
            <person name="Soop K."/>
            <person name="Spirin V."/>
            <person name="Szebenyi C."/>
            <person name="Tomsovsky M."/>
            <person name="Tulloss R.E."/>
            <person name="Uehling J."/>
            <person name="Grigoriev I.V."/>
            <person name="Vagvolgyi C."/>
            <person name="Papp T."/>
            <person name="Martin F.M."/>
            <person name="Miettinen O."/>
            <person name="Hibbett D.S."/>
            <person name="Nagy L.G."/>
        </authorList>
    </citation>
    <scope>NUCLEOTIDE SEQUENCE [LARGE SCALE GENOMIC DNA]</scope>
    <source>
        <strain evidence="2 3">CBS 166.37</strain>
    </source>
</reference>
<dbReference type="SUPFAM" id="SSF52047">
    <property type="entry name" value="RNI-like"/>
    <property type="match status" value="1"/>
</dbReference>
<dbReference type="Proteomes" id="UP000308652">
    <property type="component" value="Unassembled WGS sequence"/>
</dbReference>
<feature type="transmembrane region" description="Helical" evidence="1">
    <location>
        <begin position="547"/>
        <end position="565"/>
    </location>
</feature>
<keyword evidence="1" id="KW-1133">Transmembrane helix</keyword>
<keyword evidence="3" id="KW-1185">Reference proteome</keyword>
<name>A0A5C3MS83_9AGAR</name>
<protein>
    <recommendedName>
        <fullName evidence="4">F-box domain-containing protein</fullName>
    </recommendedName>
</protein>
<dbReference type="STRING" id="68775.A0A5C3MS83"/>
<dbReference type="AlphaFoldDB" id="A0A5C3MS83"/>
<dbReference type="OrthoDB" id="2870744at2759"/>
<evidence type="ECO:0000313" key="3">
    <source>
        <dbReference type="Proteomes" id="UP000308652"/>
    </source>
</evidence>
<keyword evidence="1" id="KW-0472">Membrane</keyword>
<evidence type="ECO:0000256" key="1">
    <source>
        <dbReference type="SAM" id="Phobius"/>
    </source>
</evidence>
<accession>A0A5C3MS83</accession>
<dbReference type="EMBL" id="ML213590">
    <property type="protein sequence ID" value="TFK44191.1"/>
    <property type="molecule type" value="Genomic_DNA"/>
</dbReference>
<dbReference type="Gene3D" id="3.80.10.10">
    <property type="entry name" value="Ribonuclease Inhibitor"/>
    <property type="match status" value="1"/>
</dbReference>